<comment type="caution">
    <text evidence="1">The sequence shown here is derived from an EMBL/GenBank/DDBJ whole genome shotgun (WGS) entry which is preliminary data.</text>
</comment>
<accession>D4BKW8</accession>
<proteinExistence type="predicted"/>
<dbReference type="HOGENOM" id="CLU_3214215_0_0_6"/>
<reference evidence="1 2" key="1">
    <citation type="submission" date="2010-02" db="EMBL/GenBank/DDBJ databases">
        <authorList>
            <person name="Weinstock G."/>
            <person name="Sodergren E."/>
            <person name="Clifton S."/>
            <person name="Fulton L."/>
            <person name="Fulton B."/>
            <person name="Courtney L."/>
            <person name="Fronick C."/>
            <person name="Harrison M."/>
            <person name="Strong C."/>
            <person name="Farmer C."/>
            <person name="Delahaunty K."/>
            <person name="Markovic C."/>
            <person name="Hall O."/>
            <person name="Minx P."/>
            <person name="Tomlinson C."/>
            <person name="Mitreva M."/>
            <person name="Nelson J."/>
            <person name="Hou S."/>
            <person name="Wollam A."/>
            <person name="Pepin K.H."/>
            <person name="Johnson M."/>
            <person name="Bhonagiri V."/>
            <person name="Zhang X."/>
            <person name="Suruliraj S."/>
            <person name="Warren W."/>
            <person name="Chinwalla A."/>
            <person name="Mardis E.R."/>
            <person name="Wilson R.K."/>
        </authorList>
    </citation>
    <scope>NUCLEOTIDE SEQUENCE [LARGE SCALE GENOMIC DNA]</scope>
    <source>
        <strain evidence="1 2">ATCC 29220</strain>
    </source>
</reference>
<gene>
    <name evidence="1" type="ORF">CIT292_11198</name>
</gene>
<dbReference type="AlphaFoldDB" id="D4BKW8"/>
<protein>
    <submittedName>
        <fullName evidence="1">Uncharacterized protein</fullName>
    </submittedName>
</protein>
<evidence type="ECO:0000313" key="2">
    <source>
        <dbReference type="Proteomes" id="UP000003880"/>
    </source>
</evidence>
<sequence>MSELAFTIIFIARKVGYISLLIHKIIQVVSRRQGRESLGAWIAM</sequence>
<organism evidence="1 2">
    <name type="scientific">Citrobacter youngae ATCC 29220</name>
    <dbReference type="NCBI Taxonomy" id="500640"/>
    <lineage>
        <taxon>Bacteria</taxon>
        <taxon>Pseudomonadati</taxon>
        <taxon>Pseudomonadota</taxon>
        <taxon>Gammaproteobacteria</taxon>
        <taxon>Enterobacterales</taxon>
        <taxon>Enterobacteriaceae</taxon>
        <taxon>Citrobacter</taxon>
        <taxon>Citrobacter freundii complex</taxon>
    </lineage>
</organism>
<dbReference type="EMBL" id="ABWL02000036">
    <property type="protein sequence ID" value="EFE05544.1"/>
    <property type="molecule type" value="Genomic_DNA"/>
</dbReference>
<name>D4BKW8_9ENTR</name>
<evidence type="ECO:0000313" key="1">
    <source>
        <dbReference type="EMBL" id="EFE05544.1"/>
    </source>
</evidence>
<dbReference type="Proteomes" id="UP000003880">
    <property type="component" value="Unassembled WGS sequence"/>
</dbReference>